<dbReference type="PROSITE" id="PS51354">
    <property type="entry name" value="GLUTAREDOXIN_2"/>
    <property type="match status" value="1"/>
</dbReference>
<dbReference type="EMBL" id="FWZU01000001">
    <property type="protein sequence ID" value="SME89186.1"/>
    <property type="molecule type" value="Genomic_DNA"/>
</dbReference>
<feature type="transmembrane region" description="Helical" evidence="8">
    <location>
        <begin position="317"/>
        <end position="344"/>
    </location>
</feature>
<feature type="transmembrane region" description="Helical" evidence="8">
    <location>
        <begin position="350"/>
        <end position="369"/>
    </location>
</feature>
<evidence type="ECO:0000256" key="4">
    <source>
        <dbReference type="ARBA" id="ARBA00022748"/>
    </source>
</evidence>
<dbReference type="PROSITE" id="PS51352">
    <property type="entry name" value="THIOREDOXIN_2"/>
    <property type="match status" value="1"/>
</dbReference>
<name>A0A1X7C389_9BACT</name>
<dbReference type="Gene3D" id="3.40.30.10">
    <property type="entry name" value="Glutaredoxin"/>
    <property type="match status" value="1"/>
</dbReference>
<proteinExistence type="predicted"/>
<evidence type="ECO:0000256" key="5">
    <source>
        <dbReference type="ARBA" id="ARBA00022989"/>
    </source>
</evidence>
<evidence type="ECO:0000259" key="10">
    <source>
        <dbReference type="PROSITE" id="PS51352"/>
    </source>
</evidence>
<dbReference type="OrthoDB" id="9811036at2"/>
<feature type="transmembrane region" description="Helical" evidence="8">
    <location>
        <begin position="515"/>
        <end position="532"/>
    </location>
</feature>
<comment type="subcellular location">
    <subcellularLocation>
        <location evidence="1">Cell membrane</location>
        <topology evidence="1">Multi-pass membrane protein</topology>
    </subcellularLocation>
</comment>
<evidence type="ECO:0000256" key="3">
    <source>
        <dbReference type="ARBA" id="ARBA00022692"/>
    </source>
</evidence>
<keyword evidence="7" id="KW-0676">Redox-active center</keyword>
<evidence type="ECO:0000313" key="12">
    <source>
        <dbReference type="Proteomes" id="UP000192906"/>
    </source>
</evidence>
<dbReference type="Proteomes" id="UP000192906">
    <property type="component" value="Unassembled WGS sequence"/>
</dbReference>
<evidence type="ECO:0000256" key="2">
    <source>
        <dbReference type="ARBA" id="ARBA00022475"/>
    </source>
</evidence>
<dbReference type="GO" id="GO:0015035">
    <property type="term" value="F:protein-disulfide reductase activity"/>
    <property type="evidence" value="ECO:0007669"/>
    <property type="project" value="TreeGrafter"/>
</dbReference>
<dbReference type="PANTHER" id="PTHR32234">
    <property type="entry name" value="THIOL:DISULFIDE INTERCHANGE PROTEIN DSBD"/>
    <property type="match status" value="1"/>
</dbReference>
<keyword evidence="5 8" id="KW-1133">Transmembrane helix</keyword>
<feature type="transmembrane region" description="Helical" evidence="8">
    <location>
        <begin position="421"/>
        <end position="448"/>
    </location>
</feature>
<dbReference type="InterPro" id="IPR003834">
    <property type="entry name" value="Cyt_c_assmbl_TM_dom"/>
</dbReference>
<dbReference type="InterPro" id="IPR017937">
    <property type="entry name" value="Thioredoxin_CS"/>
</dbReference>
<evidence type="ECO:0000256" key="7">
    <source>
        <dbReference type="ARBA" id="ARBA00023284"/>
    </source>
</evidence>
<feature type="transmembrane region" description="Helical" evidence="8">
    <location>
        <begin position="390"/>
        <end position="415"/>
    </location>
</feature>
<dbReference type="Pfam" id="PF11412">
    <property type="entry name" value="DsbD_N"/>
    <property type="match status" value="1"/>
</dbReference>
<keyword evidence="9" id="KW-0732">Signal</keyword>
<evidence type="ECO:0000256" key="1">
    <source>
        <dbReference type="ARBA" id="ARBA00004651"/>
    </source>
</evidence>
<gene>
    <name evidence="11" type="ORF">SAMN06295933_0250</name>
</gene>
<evidence type="ECO:0000256" key="8">
    <source>
        <dbReference type="SAM" id="Phobius"/>
    </source>
</evidence>
<keyword evidence="2" id="KW-1003">Cell membrane</keyword>
<dbReference type="Pfam" id="PF00085">
    <property type="entry name" value="Thioredoxin"/>
    <property type="match status" value="1"/>
</dbReference>
<dbReference type="PANTHER" id="PTHR32234:SF3">
    <property type="entry name" value="SUPPRESSION OF COPPER SENSITIVITY PROTEIN"/>
    <property type="match status" value="1"/>
</dbReference>
<dbReference type="GO" id="GO:0017004">
    <property type="term" value="P:cytochrome complex assembly"/>
    <property type="evidence" value="ECO:0007669"/>
    <property type="project" value="UniProtKB-KW"/>
</dbReference>
<organism evidence="11 12">
    <name type="scientific">Desulfovibrio gilichinskyi</name>
    <dbReference type="NCBI Taxonomy" id="1519643"/>
    <lineage>
        <taxon>Bacteria</taxon>
        <taxon>Pseudomonadati</taxon>
        <taxon>Thermodesulfobacteriota</taxon>
        <taxon>Desulfovibrionia</taxon>
        <taxon>Desulfovibrionales</taxon>
        <taxon>Desulfovibrionaceae</taxon>
        <taxon>Desulfovibrio</taxon>
    </lineage>
</organism>
<evidence type="ECO:0000256" key="6">
    <source>
        <dbReference type="ARBA" id="ARBA00023136"/>
    </source>
</evidence>
<dbReference type="SUPFAM" id="SSF52833">
    <property type="entry name" value="Thioredoxin-like"/>
    <property type="match status" value="1"/>
</dbReference>
<dbReference type="GO" id="GO:0045454">
    <property type="term" value="P:cell redox homeostasis"/>
    <property type="evidence" value="ECO:0007669"/>
    <property type="project" value="TreeGrafter"/>
</dbReference>
<keyword evidence="6 8" id="KW-0472">Membrane</keyword>
<dbReference type="GO" id="GO:0005886">
    <property type="term" value="C:plasma membrane"/>
    <property type="evidence" value="ECO:0007669"/>
    <property type="project" value="UniProtKB-SubCell"/>
</dbReference>
<evidence type="ECO:0000313" key="11">
    <source>
        <dbReference type="EMBL" id="SME89186.1"/>
    </source>
</evidence>
<protein>
    <submittedName>
        <fullName evidence="11">Thiol:disulfide interchange protein DsbD</fullName>
    </submittedName>
</protein>
<dbReference type="InterPro" id="IPR028250">
    <property type="entry name" value="DsbDN"/>
</dbReference>
<feature type="chain" id="PRO_5012123458" evidence="9">
    <location>
        <begin position="21"/>
        <end position="657"/>
    </location>
</feature>
<dbReference type="InterPro" id="IPR013766">
    <property type="entry name" value="Thioredoxin_domain"/>
</dbReference>
<feature type="domain" description="Thioredoxin" evidence="10">
    <location>
        <begin position="529"/>
        <end position="655"/>
    </location>
</feature>
<feature type="transmembrane region" description="Helical" evidence="8">
    <location>
        <begin position="484"/>
        <end position="503"/>
    </location>
</feature>
<dbReference type="RefSeq" id="WP_085097161.1">
    <property type="nucleotide sequence ID" value="NZ_FWZU01000001.1"/>
</dbReference>
<keyword evidence="3 8" id="KW-0812">Transmembrane</keyword>
<feature type="transmembrane region" description="Helical" evidence="8">
    <location>
        <begin position="460"/>
        <end position="478"/>
    </location>
</feature>
<evidence type="ECO:0000256" key="9">
    <source>
        <dbReference type="SAM" id="SignalP"/>
    </source>
</evidence>
<accession>A0A1X7C389</accession>
<keyword evidence="4" id="KW-0201">Cytochrome c-type biogenesis</keyword>
<dbReference type="AlphaFoldDB" id="A0A1X7C389"/>
<dbReference type="Pfam" id="PF02683">
    <property type="entry name" value="DsbD_TM"/>
    <property type="match status" value="1"/>
</dbReference>
<keyword evidence="12" id="KW-1185">Reference proteome</keyword>
<reference evidence="12" key="1">
    <citation type="submission" date="2017-04" db="EMBL/GenBank/DDBJ databases">
        <authorList>
            <person name="Varghese N."/>
            <person name="Submissions S."/>
        </authorList>
    </citation>
    <scope>NUCLEOTIDE SEQUENCE [LARGE SCALE GENOMIC DNA]</scope>
    <source>
        <strain evidence="12">K3S</strain>
    </source>
</reference>
<dbReference type="PROSITE" id="PS00194">
    <property type="entry name" value="THIOREDOXIN_1"/>
    <property type="match status" value="1"/>
</dbReference>
<dbReference type="STRING" id="1519643.SAMN06295933_0250"/>
<dbReference type="InterPro" id="IPR036249">
    <property type="entry name" value="Thioredoxin-like_sf"/>
</dbReference>
<feature type="signal peptide" evidence="9">
    <location>
        <begin position="1"/>
        <end position="20"/>
    </location>
</feature>
<feature type="transmembrane region" description="Helical" evidence="8">
    <location>
        <begin position="268"/>
        <end position="297"/>
    </location>
</feature>
<sequence>MSLKTYLAIFISILFLTAAAFPNQAYSAQNQNQNLSTKWKLYKLSPEDQAKTGLQTDILAALILETKNGWYTYSHNPGKMGQPTTLKVTLLPRKTMLLPIYLAGKLKDDPFNPGSKIEVYPSPTPILIPIPSGLKSFTLQAKLSLLMCSKTACMPFKTDLSFLGMGVLPEKLSPASSQEWWPHFLEASQKADKSKISLKNISAQINKTEQILKTEIKPVPAAADNNTATESELIPVPPKAKTTAAFSLESLKPQSFTPGLEVSNLTTAVLFGILAGLLLNFMPCVLPVISLKLSALLAGSQHEEEKERRRRFREHNLFFAIGIILYFGVLSGILGFTGLAWGQIFQKPPVVIILTGIVFALSLSLFGIYNLPIVDLKISTASSGPRRQALFTGVLATLLATPCSGPFLGGVLGWAMIQPPYVIGSVFISVGAGMALPYIAMAIFPGLVKKFPKPGAWTLWVERAAGFFLAATCIYLISILPENMLIPTLIFLWFTGVAAWMWGLSSGCNTKSSMIILRTAALAICIAAGFWAKTPPVHTAQWISFKQDDFAERIGKEAMLVEFTADWCPSCKILEQTVLTSGNLNRWQEKYNLSYIKVDLTAPDKTADAFLRAMGSRSIPLAAIFKKGSNSTAPTVIRDLYTTGQLDEALREALSGD</sequence>